<dbReference type="RefSeq" id="WP_326565388.1">
    <property type="nucleotide sequence ID" value="NZ_CP142149.1"/>
</dbReference>
<name>A0ABZ1HXW5_9PSEU</name>
<sequence length="63" mass="6688">MSAWWLLVVGVMGWRGFGGRRLGLWPAGGAVVLGRLLTLVFRIRAGEAQDGACRTGCGSVVSR</sequence>
<organism evidence="1 2">
    <name type="scientific">Amycolatopsis rhabdoformis</name>
    <dbReference type="NCBI Taxonomy" id="1448059"/>
    <lineage>
        <taxon>Bacteria</taxon>
        <taxon>Bacillati</taxon>
        <taxon>Actinomycetota</taxon>
        <taxon>Actinomycetes</taxon>
        <taxon>Pseudonocardiales</taxon>
        <taxon>Pseudonocardiaceae</taxon>
        <taxon>Amycolatopsis</taxon>
    </lineage>
</organism>
<accession>A0ABZ1HXW5</accession>
<evidence type="ECO:0000313" key="2">
    <source>
        <dbReference type="Proteomes" id="UP001330812"/>
    </source>
</evidence>
<dbReference type="EMBL" id="CP142149">
    <property type="protein sequence ID" value="WSE26418.1"/>
    <property type="molecule type" value="Genomic_DNA"/>
</dbReference>
<proteinExistence type="predicted"/>
<gene>
    <name evidence="1" type="ORF">VSH64_26435</name>
</gene>
<evidence type="ECO:0000313" key="1">
    <source>
        <dbReference type="EMBL" id="WSE26418.1"/>
    </source>
</evidence>
<dbReference type="Proteomes" id="UP001330812">
    <property type="component" value="Chromosome"/>
</dbReference>
<protein>
    <submittedName>
        <fullName evidence="1">Uncharacterized protein</fullName>
    </submittedName>
</protein>
<keyword evidence="2" id="KW-1185">Reference proteome</keyword>
<reference evidence="1 2" key="1">
    <citation type="journal article" date="2015" name="Int. J. Syst. Evol. Microbiol.">
        <title>Amycolatopsis rhabdoformis sp. nov., an actinomycete isolated from a tropical forest soil.</title>
        <authorList>
            <person name="Souza W.R."/>
            <person name="Silva R.E."/>
            <person name="Goodfellow M."/>
            <person name="Busarakam K."/>
            <person name="Figueiro F.S."/>
            <person name="Ferreira D."/>
            <person name="Rodrigues-Filho E."/>
            <person name="Moraes L.A.B."/>
            <person name="Zucchi T.D."/>
        </authorList>
    </citation>
    <scope>NUCLEOTIDE SEQUENCE [LARGE SCALE GENOMIC DNA]</scope>
    <source>
        <strain evidence="1 2">NCIMB 14900</strain>
    </source>
</reference>